<dbReference type="GO" id="GO:0005375">
    <property type="term" value="F:copper ion transmembrane transporter activity"/>
    <property type="evidence" value="ECO:0007669"/>
    <property type="project" value="UniProtKB-UniRule"/>
</dbReference>
<gene>
    <name evidence="7" type="ORF">C3L33_12521</name>
</gene>
<dbReference type="AlphaFoldDB" id="A0A6A4LBA5"/>
<protein>
    <recommendedName>
        <fullName evidence="6">Copper transport protein</fullName>
    </recommendedName>
</protein>
<organism evidence="7 8">
    <name type="scientific">Rhododendron williamsianum</name>
    <dbReference type="NCBI Taxonomy" id="262921"/>
    <lineage>
        <taxon>Eukaryota</taxon>
        <taxon>Viridiplantae</taxon>
        <taxon>Streptophyta</taxon>
        <taxon>Embryophyta</taxon>
        <taxon>Tracheophyta</taxon>
        <taxon>Spermatophyta</taxon>
        <taxon>Magnoliopsida</taxon>
        <taxon>eudicotyledons</taxon>
        <taxon>Gunneridae</taxon>
        <taxon>Pentapetalae</taxon>
        <taxon>asterids</taxon>
        <taxon>Ericales</taxon>
        <taxon>Ericaceae</taxon>
        <taxon>Ericoideae</taxon>
        <taxon>Rhodoreae</taxon>
        <taxon>Rhododendron</taxon>
    </lineage>
</organism>
<comment type="subcellular location">
    <subcellularLocation>
        <location evidence="6">Membrane</location>
        <topology evidence="6">Multi-pass membrane protein</topology>
    </subcellularLocation>
</comment>
<proteinExistence type="inferred from homology"/>
<dbReference type="EMBL" id="QEFC01001834">
    <property type="protein sequence ID" value="KAE9455580.1"/>
    <property type="molecule type" value="Genomic_DNA"/>
</dbReference>
<dbReference type="GO" id="GO:0016020">
    <property type="term" value="C:membrane"/>
    <property type="evidence" value="ECO:0007669"/>
    <property type="project" value="UniProtKB-SubCell"/>
</dbReference>
<keyword evidence="4 6" id="KW-1133">Transmembrane helix</keyword>
<dbReference type="Pfam" id="PF04145">
    <property type="entry name" value="Ctr"/>
    <property type="match status" value="1"/>
</dbReference>
<evidence type="ECO:0000256" key="3">
    <source>
        <dbReference type="ARBA" id="ARBA00022796"/>
    </source>
</evidence>
<dbReference type="InterPro" id="IPR007274">
    <property type="entry name" value="Cop_transporter"/>
</dbReference>
<keyword evidence="2 6" id="KW-0812">Transmembrane</keyword>
<evidence type="ECO:0000256" key="6">
    <source>
        <dbReference type="RuleBase" id="RU367022"/>
    </source>
</evidence>
<dbReference type="OrthoDB" id="73901at2759"/>
<keyword evidence="3 6" id="KW-0187">Copper transport</keyword>
<sequence>MHHNIVGALPVAAWYNATAGHVHHHRSVLMHWHSTGAKTRTVLVEWLSHCKHIKPGANRVASGLFQTGIHAVRAGFVYMVMLAVMSYNGGVFIVAVLVIVTNTFVGEAASRVLGFNTMSFSPVNVPALFTTKWSVATLGIQRILADSGFRFRLINHH</sequence>
<dbReference type="Proteomes" id="UP000428333">
    <property type="component" value="Linkage Group LG07"/>
</dbReference>
<keyword evidence="5 6" id="KW-0472">Membrane</keyword>
<evidence type="ECO:0000256" key="1">
    <source>
        <dbReference type="ARBA" id="ARBA00006921"/>
    </source>
</evidence>
<keyword evidence="6" id="KW-0406">Ion transport</keyword>
<feature type="non-terminal residue" evidence="7">
    <location>
        <position position="1"/>
    </location>
</feature>
<keyword evidence="8" id="KW-1185">Reference proteome</keyword>
<comment type="similarity">
    <text evidence="1 6">Belongs to the copper transporter (Ctr) (TC 1.A.56) family. SLC31A subfamily.</text>
</comment>
<comment type="caution">
    <text evidence="7">The sequence shown here is derived from an EMBL/GenBank/DDBJ whole genome shotgun (WGS) entry which is preliminary data.</text>
</comment>
<evidence type="ECO:0000313" key="8">
    <source>
        <dbReference type="Proteomes" id="UP000428333"/>
    </source>
</evidence>
<name>A0A6A4LBA5_9ERIC</name>
<feature type="transmembrane region" description="Helical" evidence="6">
    <location>
        <begin position="76"/>
        <end position="105"/>
    </location>
</feature>
<evidence type="ECO:0000256" key="5">
    <source>
        <dbReference type="ARBA" id="ARBA00023136"/>
    </source>
</evidence>
<keyword evidence="6" id="KW-0813">Transport</keyword>
<keyword evidence="6" id="KW-0186">Copper</keyword>
<reference evidence="7 8" key="1">
    <citation type="journal article" date="2019" name="Genome Biol. Evol.">
        <title>The Rhododendron genome and chromosomal organization provide insight into shared whole-genome duplications across the heath family (Ericaceae).</title>
        <authorList>
            <person name="Soza V.L."/>
            <person name="Lindsley D."/>
            <person name="Waalkes A."/>
            <person name="Ramage E."/>
            <person name="Patwardhan R.P."/>
            <person name="Burton J.N."/>
            <person name="Adey A."/>
            <person name="Kumar A."/>
            <person name="Qiu R."/>
            <person name="Shendure J."/>
            <person name="Hall B."/>
        </authorList>
    </citation>
    <scope>NUCLEOTIDE SEQUENCE [LARGE SCALE GENOMIC DNA]</scope>
    <source>
        <strain evidence="7">RSF 1966-606</strain>
    </source>
</reference>
<accession>A0A6A4LBA5</accession>
<evidence type="ECO:0000256" key="2">
    <source>
        <dbReference type="ARBA" id="ARBA00022692"/>
    </source>
</evidence>
<evidence type="ECO:0000256" key="4">
    <source>
        <dbReference type="ARBA" id="ARBA00022989"/>
    </source>
</evidence>
<evidence type="ECO:0000313" key="7">
    <source>
        <dbReference type="EMBL" id="KAE9455580.1"/>
    </source>
</evidence>